<dbReference type="Gene3D" id="2.40.30.170">
    <property type="match status" value="1"/>
</dbReference>
<dbReference type="EMBL" id="BX950851">
    <property type="protein sequence ID" value="CAG76347.1"/>
    <property type="molecule type" value="Genomic_DNA"/>
</dbReference>
<dbReference type="Pfam" id="PF25944">
    <property type="entry name" value="Beta-barrel_RND"/>
    <property type="match status" value="1"/>
</dbReference>
<dbReference type="PATRIC" id="fig|218491.5.peg.3490"/>
<gene>
    <name evidence="8" type="primary">mexC</name>
    <name evidence="8" type="ordered locus">ECA3448</name>
</gene>
<dbReference type="PANTHER" id="PTHR30158">
    <property type="entry name" value="ACRA/E-RELATED COMPONENT OF DRUG EFFLUX TRANSPORTER"/>
    <property type="match status" value="1"/>
</dbReference>
<sequence length="390" mass="41871">MAKLKMSALVLSLLLAGCGDETTGAEQQQSQSVEVEAQTVIPQVKTMTADLPGRIEPVRVAQVRARVAGVVQKRHFTEGAVVKEGELLFTIEQASFEAALARAKASLARSESQVKQAESLVRRYTPLVKIEAVSRQEYDDADTALETAKANRLSARADVKTAELDLSYATVKAPISGRIGKSLVSEGSLVGQGETTPMALIQQTDPVYADFNQPANTVLQLREAMEKGQLSTNKDSAPKVSIHVEGTGYTATGKLLFTDISVNRNTGEIMLRGEFPNPDNRLLPGMYVRVSTELGVDQKAIFIPQRAIIRGTDGTAKVFVINAEGLTVEQKVTTGVMEGKDWQITEGLSAGDKVIISGVDKIQPGMSVKTADASQQEVQTPKQQDGNVSS</sequence>
<evidence type="ECO:0000313" key="9">
    <source>
        <dbReference type="Proteomes" id="UP000007966"/>
    </source>
</evidence>
<keyword evidence="9" id="KW-1185">Reference proteome</keyword>
<dbReference type="InterPro" id="IPR058625">
    <property type="entry name" value="MdtA-like_BSH"/>
</dbReference>
<evidence type="ECO:0000259" key="5">
    <source>
        <dbReference type="Pfam" id="PF25917"/>
    </source>
</evidence>
<dbReference type="Gene3D" id="2.40.420.20">
    <property type="match status" value="1"/>
</dbReference>
<dbReference type="Pfam" id="PF25967">
    <property type="entry name" value="RND-MFP_C"/>
    <property type="match status" value="1"/>
</dbReference>
<dbReference type="STRING" id="218491.ECA3448"/>
<dbReference type="InterPro" id="IPR058627">
    <property type="entry name" value="MdtA-like_C"/>
</dbReference>
<dbReference type="InterPro" id="IPR058624">
    <property type="entry name" value="MdtA-like_HH"/>
</dbReference>
<dbReference type="KEGG" id="eca:ECA3448"/>
<dbReference type="OrthoDB" id="9800613at2"/>
<feature type="compositionally biased region" description="Polar residues" evidence="3">
    <location>
        <begin position="372"/>
        <end position="390"/>
    </location>
</feature>
<dbReference type="HOGENOM" id="CLU_018816_2_1_6"/>
<dbReference type="Gene3D" id="1.10.287.470">
    <property type="entry name" value="Helix hairpin bin"/>
    <property type="match status" value="1"/>
</dbReference>
<dbReference type="NCBIfam" id="TIGR01730">
    <property type="entry name" value="RND_mfp"/>
    <property type="match status" value="1"/>
</dbReference>
<accession>Q6D1J8</accession>
<evidence type="ECO:0000256" key="1">
    <source>
        <dbReference type="ARBA" id="ARBA00004519"/>
    </source>
</evidence>
<dbReference type="Gene3D" id="2.40.50.100">
    <property type="match status" value="1"/>
</dbReference>
<dbReference type="AlphaFoldDB" id="Q6D1J8"/>
<dbReference type="FunFam" id="2.40.420.20:FF:000001">
    <property type="entry name" value="Efflux RND transporter periplasmic adaptor subunit"/>
    <property type="match status" value="1"/>
</dbReference>
<evidence type="ECO:0000259" key="4">
    <source>
        <dbReference type="Pfam" id="PF25876"/>
    </source>
</evidence>
<feature type="domain" description="Multidrug resistance protein MdtA-like C-terminal permuted SH3" evidence="7">
    <location>
        <begin position="300"/>
        <end position="361"/>
    </location>
</feature>
<feature type="domain" description="Multidrug resistance protein MdtA-like alpha-helical hairpin" evidence="4">
    <location>
        <begin position="100"/>
        <end position="169"/>
    </location>
</feature>
<dbReference type="Pfam" id="PF25917">
    <property type="entry name" value="BSH_RND"/>
    <property type="match status" value="1"/>
</dbReference>
<dbReference type="InterPro" id="IPR058626">
    <property type="entry name" value="MdtA-like_b-barrel"/>
</dbReference>
<feature type="domain" description="Multidrug resistance protein MdtA-like beta-barrel" evidence="6">
    <location>
        <begin position="206"/>
        <end position="295"/>
    </location>
</feature>
<dbReference type="SUPFAM" id="SSF111369">
    <property type="entry name" value="HlyD-like secretion proteins"/>
    <property type="match status" value="1"/>
</dbReference>
<dbReference type="PANTHER" id="PTHR30158:SF24">
    <property type="entry name" value="HLYD FAMILY SECRETION PROTEIN"/>
    <property type="match status" value="1"/>
</dbReference>
<comment type="subcellular location">
    <subcellularLocation>
        <location evidence="1">Cell inner membrane</location>
        <topology evidence="1">Lipid-anchor</topology>
    </subcellularLocation>
</comment>
<dbReference type="InterPro" id="IPR006143">
    <property type="entry name" value="RND_pump_MFP"/>
</dbReference>
<protein>
    <submittedName>
        <fullName evidence="8">Multidrug resistance protein</fullName>
    </submittedName>
</protein>
<evidence type="ECO:0000313" key="8">
    <source>
        <dbReference type="EMBL" id="CAG76347.1"/>
    </source>
</evidence>
<dbReference type="Pfam" id="PF25876">
    <property type="entry name" value="HH_MFP_RND"/>
    <property type="match status" value="1"/>
</dbReference>
<dbReference type="Proteomes" id="UP000007966">
    <property type="component" value="Chromosome"/>
</dbReference>
<evidence type="ECO:0000259" key="6">
    <source>
        <dbReference type="Pfam" id="PF25944"/>
    </source>
</evidence>
<dbReference type="GO" id="GO:0046677">
    <property type="term" value="P:response to antibiotic"/>
    <property type="evidence" value="ECO:0007669"/>
    <property type="project" value="TreeGrafter"/>
</dbReference>
<dbReference type="RefSeq" id="WP_011094956.1">
    <property type="nucleotide sequence ID" value="NC_004547.2"/>
</dbReference>
<evidence type="ECO:0000256" key="2">
    <source>
        <dbReference type="ARBA" id="ARBA00009477"/>
    </source>
</evidence>
<feature type="domain" description="Multidrug resistance protein MdtA-like barrel-sandwich hybrid" evidence="5">
    <location>
        <begin position="59"/>
        <end position="202"/>
    </location>
</feature>
<organism evidence="8 9">
    <name type="scientific">Pectobacterium atrosepticum (strain SCRI 1043 / ATCC BAA-672)</name>
    <name type="common">Erwinia carotovora subsp. atroseptica</name>
    <dbReference type="NCBI Taxonomy" id="218491"/>
    <lineage>
        <taxon>Bacteria</taxon>
        <taxon>Pseudomonadati</taxon>
        <taxon>Pseudomonadota</taxon>
        <taxon>Gammaproteobacteria</taxon>
        <taxon>Enterobacterales</taxon>
        <taxon>Pectobacteriaceae</taxon>
        <taxon>Pectobacterium</taxon>
    </lineage>
</organism>
<dbReference type="GO" id="GO:0022857">
    <property type="term" value="F:transmembrane transporter activity"/>
    <property type="evidence" value="ECO:0007669"/>
    <property type="project" value="InterPro"/>
</dbReference>
<evidence type="ECO:0000259" key="7">
    <source>
        <dbReference type="Pfam" id="PF25967"/>
    </source>
</evidence>
<dbReference type="eggNOG" id="COG0845">
    <property type="taxonomic scope" value="Bacteria"/>
</dbReference>
<dbReference type="PROSITE" id="PS51257">
    <property type="entry name" value="PROKAR_LIPOPROTEIN"/>
    <property type="match status" value="1"/>
</dbReference>
<comment type="similarity">
    <text evidence="2">Belongs to the membrane fusion protein (MFP) (TC 8.A.1) family.</text>
</comment>
<feature type="region of interest" description="Disordered" evidence="3">
    <location>
        <begin position="367"/>
        <end position="390"/>
    </location>
</feature>
<dbReference type="GO" id="GO:0005886">
    <property type="term" value="C:plasma membrane"/>
    <property type="evidence" value="ECO:0007669"/>
    <property type="project" value="UniProtKB-SubCell"/>
</dbReference>
<proteinExistence type="inferred from homology"/>
<reference evidence="8" key="1">
    <citation type="submission" date="2004-02" db="EMBL/GenBank/DDBJ databases">
        <title>The genome sequence of the enterobacterial phytopathogen Erwinia carotovora subsp. atroseptica SCRI1043 and functional genomic identification of novel virulence factors.</title>
        <authorList>
            <person name="Bell K.S."/>
            <person name="Sebaihia M."/>
            <person name="Pritchard L."/>
            <person name="Holden M."/>
            <person name="Hyman L.J."/>
            <person name="Holeva M.C."/>
            <person name="Thomson N.R."/>
            <person name="Bentley S.D."/>
            <person name="Churcher C."/>
            <person name="Mungall K."/>
            <person name="Atkin R."/>
            <person name="Bason N."/>
            <person name="Brooks K."/>
            <person name="Chillingworth T."/>
            <person name="Clark K."/>
            <person name="Doggett J."/>
            <person name="Fraser A."/>
            <person name="Hance Z."/>
            <person name="Hauser H."/>
            <person name="Jagels K."/>
            <person name="Moule S."/>
            <person name="Norbertczak H."/>
            <person name="Ormond D."/>
            <person name="Price C."/>
            <person name="Quail M.A."/>
            <person name="Sanders M."/>
            <person name="Walker D."/>
            <person name="Whitehead S."/>
            <person name="Salmond G.P.C."/>
            <person name="Birch P.R.J."/>
            <person name="Barrell B.G."/>
            <person name="Parkhill J."/>
            <person name="Toth I.K."/>
        </authorList>
    </citation>
    <scope>NUCLEOTIDE SEQUENCE</scope>
    <source>
        <strain evidence="8">SCRI1043</strain>
    </source>
</reference>
<name>Q6D1J8_PECAS</name>
<evidence type="ECO:0000256" key="3">
    <source>
        <dbReference type="SAM" id="MobiDB-lite"/>
    </source>
</evidence>